<dbReference type="InterPro" id="IPR024770">
    <property type="entry name" value="TcdA/TcdB_cat"/>
</dbReference>
<dbReference type="Pfam" id="PF12919">
    <property type="entry name" value="TcdA_TcdB"/>
    <property type="match status" value="1"/>
</dbReference>
<sequence length="330" mass="36089">MRDAKEDGNPRQASRALIAQSIALAQQGAFEEAHELLDQLASDQTMLAHAELGPHTALGLPRKLHAAYLKLAKIEKDRSKVIALQYSLVPPPSVLLPFSRFDSVERRAMAALNRQPVPRVLHQIWLGDLALPPATQAWADHCAHHGLTYRLWREADLKAEGLDQHPSFQDMLARGDYPGAVDVARYLILERFGGIYLDCDWYPARDDISFADCLPLTGLTALAEDTPRQLGLGSLLLTNSLLASPPGQPVFTRIIEAMPKAMAALPDAPAWWSTGPVLLTVVFRGTSFSVPDAQFVAANLPRKAPFSAVDAARATAQQEDGGLLIGWKSW</sequence>
<dbReference type="PANTHER" id="PTHR32385:SF15">
    <property type="entry name" value="INOSITOL PHOSPHOCERAMIDE MANNOSYLTRANSFERASE 1"/>
    <property type="match status" value="1"/>
</dbReference>
<feature type="domain" description="GT44" evidence="1">
    <location>
        <begin position="168"/>
        <end position="204"/>
    </location>
</feature>
<comment type="caution">
    <text evidence="2">The sequence shown here is derived from an EMBL/GenBank/DDBJ whole genome shotgun (WGS) entry which is preliminary data.</text>
</comment>
<protein>
    <submittedName>
        <fullName evidence="2">Mannosyltransferase</fullName>
    </submittedName>
</protein>
<dbReference type="GO" id="GO:0051999">
    <property type="term" value="P:mannosyl-inositol phosphorylceramide biosynthetic process"/>
    <property type="evidence" value="ECO:0007669"/>
    <property type="project" value="TreeGrafter"/>
</dbReference>
<dbReference type="EMBL" id="MKIM01000020">
    <property type="protein sequence ID" value="OLP46499.1"/>
    <property type="molecule type" value="Genomic_DNA"/>
</dbReference>
<dbReference type="GO" id="GO:0000030">
    <property type="term" value="F:mannosyltransferase activity"/>
    <property type="evidence" value="ECO:0007669"/>
    <property type="project" value="TreeGrafter"/>
</dbReference>
<dbReference type="GO" id="GO:0016020">
    <property type="term" value="C:membrane"/>
    <property type="evidence" value="ECO:0007669"/>
    <property type="project" value="GOC"/>
</dbReference>
<dbReference type="AlphaFoldDB" id="A0A1Q8ZWU6"/>
<dbReference type="Proteomes" id="UP000186894">
    <property type="component" value="Unassembled WGS sequence"/>
</dbReference>
<dbReference type="PANTHER" id="PTHR32385">
    <property type="entry name" value="MANNOSYL PHOSPHORYLINOSITOL CERAMIDE SYNTHASE"/>
    <property type="match status" value="1"/>
</dbReference>
<evidence type="ECO:0000259" key="1">
    <source>
        <dbReference type="Pfam" id="PF12919"/>
    </source>
</evidence>
<reference evidence="2 3" key="1">
    <citation type="submission" date="2016-09" db="EMBL/GenBank/DDBJ databases">
        <title>Rhizobium oryziradicis sp. nov., isolated from the root of rice.</title>
        <authorList>
            <person name="Zhao J."/>
            <person name="Zhang X."/>
        </authorList>
    </citation>
    <scope>NUCLEOTIDE SEQUENCE [LARGE SCALE GENOMIC DNA]</scope>
    <source>
        <strain evidence="2 3">N19</strain>
    </source>
</reference>
<dbReference type="InterPro" id="IPR051706">
    <property type="entry name" value="Glycosyltransferase_domain"/>
</dbReference>
<keyword evidence="2" id="KW-0328">Glycosyltransferase</keyword>
<gene>
    <name evidence="2" type="ORF">BJF95_15970</name>
</gene>
<accession>A0A1Q8ZWU6</accession>
<keyword evidence="3" id="KW-1185">Reference proteome</keyword>
<dbReference type="InterPro" id="IPR029044">
    <property type="entry name" value="Nucleotide-diphossugar_trans"/>
</dbReference>
<evidence type="ECO:0000313" key="3">
    <source>
        <dbReference type="Proteomes" id="UP000186894"/>
    </source>
</evidence>
<proteinExistence type="predicted"/>
<dbReference type="Gene3D" id="3.90.550.20">
    <property type="match status" value="1"/>
</dbReference>
<dbReference type="SUPFAM" id="SSF53448">
    <property type="entry name" value="Nucleotide-diphospho-sugar transferases"/>
    <property type="match status" value="1"/>
</dbReference>
<keyword evidence="2" id="KW-0808">Transferase</keyword>
<name>A0A1Q8ZWU6_9HYPH</name>
<organism evidence="2 3">
    <name type="scientific">Rhizobium oryziradicis</name>
    <dbReference type="NCBI Taxonomy" id="1867956"/>
    <lineage>
        <taxon>Bacteria</taxon>
        <taxon>Pseudomonadati</taxon>
        <taxon>Pseudomonadota</taxon>
        <taxon>Alphaproteobacteria</taxon>
        <taxon>Hyphomicrobiales</taxon>
        <taxon>Rhizobiaceae</taxon>
        <taxon>Rhizobium/Agrobacterium group</taxon>
        <taxon>Rhizobium</taxon>
    </lineage>
</organism>
<evidence type="ECO:0000313" key="2">
    <source>
        <dbReference type="EMBL" id="OLP46499.1"/>
    </source>
</evidence>
<dbReference type="RefSeq" id="WP_075637776.1">
    <property type="nucleotide sequence ID" value="NZ_MKIM01000020.1"/>
</dbReference>
<dbReference type="STRING" id="1867956.BJF95_15970"/>